<dbReference type="EMBL" id="CAADII010000055">
    <property type="protein sequence ID" value="VFR56210.1"/>
    <property type="molecule type" value="Genomic_DNA"/>
</dbReference>
<feature type="region of interest" description="Disordered" evidence="1">
    <location>
        <begin position="1"/>
        <end position="121"/>
    </location>
</feature>
<name>A0A484S357_9ZZZZ</name>
<proteinExistence type="predicted"/>
<protein>
    <submittedName>
        <fullName evidence="2">Uncharacterized protein</fullName>
    </submittedName>
</protein>
<organism evidence="2">
    <name type="scientific">plant metagenome</name>
    <dbReference type="NCBI Taxonomy" id="1297885"/>
    <lineage>
        <taxon>unclassified sequences</taxon>
        <taxon>metagenomes</taxon>
        <taxon>organismal metagenomes</taxon>
    </lineage>
</organism>
<gene>
    <name evidence="2" type="ORF">BRI6_3262</name>
</gene>
<reference evidence="2" key="1">
    <citation type="submission" date="2019-03" db="EMBL/GenBank/DDBJ databases">
        <authorList>
            <person name="Danneels B."/>
        </authorList>
    </citation>
    <scope>NUCLEOTIDE SEQUENCE</scope>
</reference>
<evidence type="ECO:0000256" key="1">
    <source>
        <dbReference type="SAM" id="MobiDB-lite"/>
    </source>
</evidence>
<dbReference type="AlphaFoldDB" id="A0A484S357"/>
<feature type="compositionally biased region" description="Basic and acidic residues" evidence="1">
    <location>
        <begin position="42"/>
        <end position="51"/>
    </location>
</feature>
<evidence type="ECO:0000313" key="2">
    <source>
        <dbReference type="EMBL" id="VFR56210.1"/>
    </source>
</evidence>
<feature type="compositionally biased region" description="Basic and acidic residues" evidence="1">
    <location>
        <begin position="1"/>
        <end position="11"/>
    </location>
</feature>
<sequence length="137" mass="14398">MRGDGHGRQQDEDSGAGRAVAGAAHQGDTGGERNHGAQCSEPARRLVDRPLDSLPFFAAGPSQGKKRPPGGQQAEGAAWGLFLPPGRPKAKSGPLGGSKPKAQRGGNSYQPDTQSEREWNTISTFQAMVATRACRHV</sequence>
<accession>A0A484S357</accession>